<comment type="pathway">
    <text evidence="2">Lipid metabolism.</text>
</comment>
<evidence type="ECO:0000256" key="10">
    <source>
        <dbReference type="ARBA" id="ARBA00023317"/>
    </source>
</evidence>
<comment type="cofactor">
    <cofactor evidence="1">
        <name>pyruvate</name>
        <dbReference type="ChEBI" id="CHEBI:15361"/>
    </cofactor>
</comment>
<feature type="compositionally biased region" description="Basic and acidic residues" evidence="13">
    <location>
        <begin position="246"/>
        <end position="266"/>
    </location>
</feature>
<evidence type="ECO:0000256" key="2">
    <source>
        <dbReference type="ARBA" id="ARBA00005189"/>
    </source>
</evidence>
<dbReference type="InterPro" id="IPR003817">
    <property type="entry name" value="PS_Dcarbxylase"/>
</dbReference>
<sequence>MGKLADIRWSEKLGKRVVDAYCKLYDVDIDEAAQKGGWQSFDAFFTRSLEEGARPIANEPGIVVSPSDGRLESTGTIDANRTFLVKGRPYRVEELLGDAHEAARYEGGGGCVIYLSPRDYHRVHSPIAGTIVEVRSLPGDYFPVNAIGIKHVPNLFVRNRRVAIIIENPDFGRVAVIMVVAIVVGRITVSGIPAWDVPLGVHTPNLSVEAGDEIGQFHLGSTAVCLFEPRGFDRFVAQEGPIRLERRENRMTSRPDPEELAARDADPAGEPARVSRESDRIPTAAEGGAARREPRGLVVAPIRRLPARRS</sequence>
<keyword evidence="9" id="KW-1208">Phospholipid metabolism</keyword>
<keyword evidence="10" id="KW-0670">Pyruvate</keyword>
<keyword evidence="15" id="KW-1185">Reference proteome</keyword>
<dbReference type="EC" id="4.1.1.65" evidence="3"/>
<evidence type="ECO:0000256" key="3">
    <source>
        <dbReference type="ARBA" id="ARBA00012243"/>
    </source>
</evidence>
<evidence type="ECO:0000256" key="11">
    <source>
        <dbReference type="ARBA" id="ARBA00024326"/>
    </source>
</evidence>
<dbReference type="InterPro" id="IPR033177">
    <property type="entry name" value="PSD-B"/>
</dbReference>
<dbReference type="Proteomes" id="UP001234178">
    <property type="component" value="Unassembled WGS sequence"/>
</dbReference>
<keyword evidence="4" id="KW-0444">Lipid biosynthesis</keyword>
<evidence type="ECO:0000256" key="13">
    <source>
        <dbReference type="SAM" id="MobiDB-lite"/>
    </source>
</evidence>
<reference evidence="14 15" key="1">
    <citation type="journal article" date="2023" name="Nucleic Acids Res.">
        <title>The hologenome of Daphnia magna reveals possible DNA methylation and microbiome-mediated evolution of the host genome.</title>
        <authorList>
            <person name="Chaturvedi A."/>
            <person name="Li X."/>
            <person name="Dhandapani V."/>
            <person name="Marshall H."/>
            <person name="Kissane S."/>
            <person name="Cuenca-Cambronero M."/>
            <person name="Asole G."/>
            <person name="Calvet F."/>
            <person name="Ruiz-Romero M."/>
            <person name="Marangio P."/>
            <person name="Guigo R."/>
            <person name="Rago D."/>
            <person name="Mirbahai L."/>
            <person name="Eastwood N."/>
            <person name="Colbourne J.K."/>
            <person name="Zhou J."/>
            <person name="Mallon E."/>
            <person name="Orsini L."/>
        </authorList>
    </citation>
    <scope>NUCLEOTIDE SEQUENCE [LARGE SCALE GENOMIC DNA]</scope>
    <source>
        <strain evidence="14">LRV0_1</strain>
    </source>
</reference>
<comment type="function">
    <text evidence="12">Catalyzes the formation of phosphatidylethanolamine (PtdEtn) from phosphatidylserine (PtdSer). Plays a central role in phospholipid metabolism and in the interorganelle trafficking of phosphatidylserine. May be involved in lipid droplet biogenesis at the endoplasmic reticulum membrane.</text>
</comment>
<evidence type="ECO:0000313" key="15">
    <source>
        <dbReference type="Proteomes" id="UP001234178"/>
    </source>
</evidence>
<organism evidence="14 15">
    <name type="scientific">Daphnia magna</name>
    <dbReference type="NCBI Taxonomy" id="35525"/>
    <lineage>
        <taxon>Eukaryota</taxon>
        <taxon>Metazoa</taxon>
        <taxon>Ecdysozoa</taxon>
        <taxon>Arthropoda</taxon>
        <taxon>Crustacea</taxon>
        <taxon>Branchiopoda</taxon>
        <taxon>Diplostraca</taxon>
        <taxon>Cladocera</taxon>
        <taxon>Anomopoda</taxon>
        <taxon>Daphniidae</taxon>
        <taxon>Daphnia</taxon>
    </lineage>
</organism>
<evidence type="ECO:0000256" key="12">
    <source>
        <dbReference type="ARBA" id="ARBA00045136"/>
    </source>
</evidence>
<feature type="region of interest" description="Disordered" evidence="13">
    <location>
        <begin position="246"/>
        <end position="297"/>
    </location>
</feature>
<accession>A0ABR0B9C4</accession>
<dbReference type="PANTHER" id="PTHR10067:SF6">
    <property type="entry name" value="PHOSPHATIDYLSERINE DECARBOXYLASE PROENZYME, MITOCHONDRIAL"/>
    <property type="match status" value="1"/>
</dbReference>
<evidence type="ECO:0000256" key="6">
    <source>
        <dbReference type="ARBA" id="ARBA00023098"/>
    </source>
</evidence>
<keyword evidence="6" id="KW-0443">Lipid metabolism</keyword>
<evidence type="ECO:0000256" key="5">
    <source>
        <dbReference type="ARBA" id="ARBA00022793"/>
    </source>
</evidence>
<keyword evidence="7" id="KW-0594">Phospholipid biosynthesis</keyword>
<protein>
    <recommendedName>
        <fullName evidence="3">phosphatidylserine decarboxylase</fullName>
        <ecNumber evidence="3">4.1.1.65</ecNumber>
    </recommendedName>
</protein>
<dbReference type="EMBL" id="JAOYFB010000041">
    <property type="protein sequence ID" value="KAK4045184.1"/>
    <property type="molecule type" value="Genomic_DNA"/>
</dbReference>
<evidence type="ECO:0000256" key="7">
    <source>
        <dbReference type="ARBA" id="ARBA00023209"/>
    </source>
</evidence>
<evidence type="ECO:0000256" key="8">
    <source>
        <dbReference type="ARBA" id="ARBA00023239"/>
    </source>
</evidence>
<dbReference type="PANTHER" id="PTHR10067">
    <property type="entry name" value="PHOSPHATIDYLSERINE DECARBOXYLASE"/>
    <property type="match status" value="1"/>
</dbReference>
<evidence type="ECO:0000256" key="4">
    <source>
        <dbReference type="ARBA" id="ARBA00022516"/>
    </source>
</evidence>
<comment type="pathway">
    <text evidence="11">Phospholipid metabolism; phosphatidylethanolamine biosynthesis.</text>
</comment>
<evidence type="ECO:0000313" key="14">
    <source>
        <dbReference type="EMBL" id="KAK4045184.1"/>
    </source>
</evidence>
<dbReference type="Pfam" id="PF02666">
    <property type="entry name" value="PS_Dcarbxylase"/>
    <property type="match status" value="1"/>
</dbReference>
<keyword evidence="5" id="KW-0210">Decarboxylase</keyword>
<evidence type="ECO:0000256" key="9">
    <source>
        <dbReference type="ARBA" id="ARBA00023264"/>
    </source>
</evidence>
<dbReference type="NCBIfam" id="TIGR00163">
    <property type="entry name" value="PS_decarb"/>
    <property type="match status" value="1"/>
</dbReference>
<gene>
    <name evidence="14" type="ORF">OUZ56_032592</name>
</gene>
<keyword evidence="8" id="KW-0456">Lyase</keyword>
<name>A0ABR0B9C4_9CRUS</name>
<proteinExistence type="predicted"/>
<evidence type="ECO:0000256" key="1">
    <source>
        <dbReference type="ARBA" id="ARBA00001928"/>
    </source>
</evidence>
<comment type="caution">
    <text evidence="14">The sequence shown here is derived from an EMBL/GenBank/DDBJ whole genome shotgun (WGS) entry which is preliminary data.</text>
</comment>